<reference evidence="2" key="1">
    <citation type="submission" date="2016-04" db="EMBL/GenBank/DDBJ databases">
        <authorList>
            <person name="Chen L."/>
            <person name="Zhuang W."/>
            <person name="Wang G."/>
        </authorList>
    </citation>
    <scope>NUCLEOTIDE SEQUENCE [LARGE SCALE GENOMIC DNA]</scope>
    <source>
        <strain evidence="2">17621</strain>
    </source>
</reference>
<keyword evidence="2" id="KW-1185">Reference proteome</keyword>
<evidence type="ECO:0008006" key="3">
    <source>
        <dbReference type="Google" id="ProtNLM"/>
    </source>
</evidence>
<protein>
    <recommendedName>
        <fullName evidence="3">DUF4394 domain-containing protein</fullName>
    </recommendedName>
</protein>
<dbReference type="AlphaFoldDB" id="A0A1V9EIR2"/>
<dbReference type="Proteomes" id="UP000192610">
    <property type="component" value="Unassembled WGS sequence"/>
</dbReference>
<organism evidence="1 2">
    <name type="scientific">Niastella yeongjuensis</name>
    <dbReference type="NCBI Taxonomy" id="354355"/>
    <lineage>
        <taxon>Bacteria</taxon>
        <taxon>Pseudomonadati</taxon>
        <taxon>Bacteroidota</taxon>
        <taxon>Chitinophagia</taxon>
        <taxon>Chitinophagales</taxon>
        <taxon>Chitinophagaceae</taxon>
        <taxon>Niastella</taxon>
    </lineage>
</organism>
<dbReference type="OrthoDB" id="1433363at2"/>
<evidence type="ECO:0000313" key="2">
    <source>
        <dbReference type="Proteomes" id="UP000192610"/>
    </source>
</evidence>
<proteinExistence type="predicted"/>
<name>A0A1V9EIR2_9BACT</name>
<dbReference type="RefSeq" id="WP_090519578.1">
    <property type="nucleotide sequence ID" value="NZ_FOCZ01000009.1"/>
</dbReference>
<evidence type="ECO:0000313" key="1">
    <source>
        <dbReference type="EMBL" id="OQP46020.1"/>
    </source>
</evidence>
<dbReference type="EMBL" id="LVXG01000026">
    <property type="protein sequence ID" value="OQP46020.1"/>
    <property type="molecule type" value="Genomic_DNA"/>
</dbReference>
<dbReference type="STRING" id="354355.SAMN05660816_04653"/>
<sequence>MSDSGSVLTRINVTTKQVTSFRLPSSETKGTSQLVVDKSNNVYGITYDWTSAMQTQTLVKIQPSTGVVTPIKSFVEDDDWVEPVYLPATNEIVGLMNDGRRLFKVNLTTKDTIGINLPGSASAEYRELIVDNNSNLFAYKARLKGDVSDVAKLVAVNAATGQETILKDLPVDGKFQDNIIIVPQLGGFVGSWNQSALYKIDVNSPFDLTSRSLGTGNGNTYNYFTTN</sequence>
<gene>
    <name evidence="1" type="ORF">A4H97_31865</name>
</gene>
<comment type="caution">
    <text evidence="1">The sequence shown here is derived from an EMBL/GenBank/DDBJ whole genome shotgun (WGS) entry which is preliminary data.</text>
</comment>
<accession>A0A1V9EIR2</accession>